<comment type="caution">
    <text evidence="1">The sequence shown here is derived from an EMBL/GenBank/DDBJ whole genome shotgun (WGS) entry which is preliminary data.</text>
</comment>
<keyword evidence="2" id="KW-1185">Reference proteome</keyword>
<evidence type="ECO:0000313" key="2">
    <source>
        <dbReference type="Proteomes" id="UP001060085"/>
    </source>
</evidence>
<reference evidence="2" key="1">
    <citation type="journal article" date="2023" name="Nat. Plants">
        <title>Single-cell RNA sequencing provides a high-resolution roadmap for understanding the multicellular compartmentation of specialized metabolism.</title>
        <authorList>
            <person name="Sun S."/>
            <person name="Shen X."/>
            <person name="Li Y."/>
            <person name="Li Y."/>
            <person name="Wang S."/>
            <person name="Li R."/>
            <person name="Zhang H."/>
            <person name="Shen G."/>
            <person name="Guo B."/>
            <person name="Wei J."/>
            <person name="Xu J."/>
            <person name="St-Pierre B."/>
            <person name="Chen S."/>
            <person name="Sun C."/>
        </authorList>
    </citation>
    <scope>NUCLEOTIDE SEQUENCE [LARGE SCALE GENOMIC DNA]</scope>
</reference>
<evidence type="ECO:0000313" key="1">
    <source>
        <dbReference type="EMBL" id="KAI5661695.1"/>
    </source>
</evidence>
<dbReference type="EMBL" id="CM044705">
    <property type="protein sequence ID" value="KAI5661695.1"/>
    <property type="molecule type" value="Genomic_DNA"/>
</dbReference>
<organism evidence="1 2">
    <name type="scientific">Catharanthus roseus</name>
    <name type="common">Madagascar periwinkle</name>
    <name type="synonym">Vinca rosea</name>
    <dbReference type="NCBI Taxonomy" id="4058"/>
    <lineage>
        <taxon>Eukaryota</taxon>
        <taxon>Viridiplantae</taxon>
        <taxon>Streptophyta</taxon>
        <taxon>Embryophyta</taxon>
        <taxon>Tracheophyta</taxon>
        <taxon>Spermatophyta</taxon>
        <taxon>Magnoliopsida</taxon>
        <taxon>eudicotyledons</taxon>
        <taxon>Gunneridae</taxon>
        <taxon>Pentapetalae</taxon>
        <taxon>asterids</taxon>
        <taxon>lamiids</taxon>
        <taxon>Gentianales</taxon>
        <taxon>Apocynaceae</taxon>
        <taxon>Rauvolfioideae</taxon>
        <taxon>Vinceae</taxon>
        <taxon>Catharanthinae</taxon>
        <taxon>Catharanthus</taxon>
    </lineage>
</organism>
<accession>A0ACC0AMU8</accession>
<dbReference type="Proteomes" id="UP001060085">
    <property type="component" value="Linkage Group LG05"/>
</dbReference>
<sequence length="378" mass="42899">MVEEVLRLSAERGYTIFHRNGEDSNGLSDIVVVHPTWITMIRMWPYVLIMDTTYKTNNYNMPLLECVGMIPTGKNFTVATAFMCNEQATIYRWGSAINEGEPLVVLTDRESGLMPVWTSQVLHFGVETTNRAESEHSVLKLWLSTCHGDLDTAFFNIDSLIQGQITEIKYTLEISRLKEKYGAKSNPIVKNLSNKISHLGLKKIMDELKKARQMVEEPDSNCLHYLRKSHSLPCVCELVNWCQYLIPIQEEDVDILWRKLEIGSDIPKEHHRDMETEIRDLTSLLQEISTGLISNVREIRRLIKGVIHPVLPNDPCQPLSTPPPPKRPQSQRDDRRRILPKGISLTGNTSPSHIGRYESPAVQVLGLVAVQVQGLVAV</sequence>
<proteinExistence type="predicted"/>
<name>A0ACC0AMU8_CATRO</name>
<gene>
    <name evidence="1" type="ORF">M9H77_21018</name>
</gene>
<protein>
    <submittedName>
        <fullName evidence="1">Uncharacterized protein</fullName>
    </submittedName>
</protein>